<comment type="caution">
    <text evidence="2">The sequence shown here is derived from an EMBL/GenBank/DDBJ whole genome shotgun (WGS) entry which is preliminary data.</text>
</comment>
<feature type="compositionally biased region" description="Low complexity" evidence="1">
    <location>
        <begin position="161"/>
        <end position="181"/>
    </location>
</feature>
<protein>
    <submittedName>
        <fullName evidence="2">Uncharacterized protein</fullName>
    </submittedName>
</protein>
<sequence length="734" mass="82208">MSSNAYGSNTVNASQNRIQRLRQQNQETRHVSPAANNLLQKRKQMKERRMKRAESVAAASSSTTGTQKANTSQQDAIPRRRKLEMVQRHKAHRQANNAMGKPLNDDRHNLSPRSADNEDADDDTLVSVRRIVASSSPGNQQDQHYLNVASSKSGSTAYHFQEQQQHQHQQSYQSNYNSLSENMHSLQKKKTPTKRNGHSRPKKSEQRPWLEDEKSEKVNNRGSYLTASSSEYDTDKESQMMGLEGQSYSKSADANDYNSSPLHKQNKNGDNYYSSRAYPRRFYDDDDKTFDYGDRDDDYSADSGSYAARRWKEAERRKALAAELDSPKENSSAGNASESPFINKEDAEHFRQKMDSMDSPALRIGVGVAGAATIGAVIGPVGLLVGAAAISVGFSLSQIPEEDRSKLQTKATQSMHEFHDKACEMSDKLSNTCATHYHESGVAEHIPPQIAENLPQCISNPDDQVLDDDGVVDDNAPGSIDNGKPTVDTSNRELPSQNSLVKPSGVGNFRNERVSDPRLPVPTKQPERPYPQNKRKKKVACLRNVRILPAGRIYGLDPVAQPRAWLDVVASANTSYDEKTEAMEEILILAKDKRRARILLEEGILDYIIWQVGRYMEKVNHTTEDWKYPKLTPDEEHSARQAATCCVTLGKAHCAAIHTEGDLQLMSLYERGIVPEDRQVAQMLHEVPHHVRITKTSDPTIVDPTKEVFAYRELELPQAEELAKSIKLVADGKM</sequence>
<name>A0AAD2JMX2_9STRA</name>
<feature type="compositionally biased region" description="Low complexity" evidence="1">
    <location>
        <begin position="15"/>
        <end position="26"/>
    </location>
</feature>
<keyword evidence="3" id="KW-1185">Reference proteome</keyword>
<feature type="compositionally biased region" description="Basic residues" evidence="1">
    <location>
        <begin position="186"/>
        <end position="201"/>
    </location>
</feature>
<accession>A0AAD2JMX2</accession>
<evidence type="ECO:0000313" key="3">
    <source>
        <dbReference type="Proteomes" id="UP001295423"/>
    </source>
</evidence>
<dbReference type="AlphaFoldDB" id="A0AAD2JMX2"/>
<proteinExistence type="predicted"/>
<feature type="region of interest" description="Disordered" evidence="1">
    <location>
        <begin position="151"/>
        <end position="305"/>
    </location>
</feature>
<feature type="region of interest" description="Disordered" evidence="1">
    <location>
        <begin position="321"/>
        <end position="340"/>
    </location>
</feature>
<feature type="compositionally biased region" description="Polar residues" evidence="1">
    <location>
        <begin position="487"/>
        <end position="501"/>
    </location>
</feature>
<feature type="compositionally biased region" description="Acidic residues" evidence="1">
    <location>
        <begin position="284"/>
        <end position="300"/>
    </location>
</feature>
<reference evidence="2" key="1">
    <citation type="submission" date="2023-08" db="EMBL/GenBank/DDBJ databases">
        <authorList>
            <person name="Audoor S."/>
            <person name="Bilcke G."/>
        </authorList>
    </citation>
    <scope>NUCLEOTIDE SEQUENCE</scope>
</reference>
<gene>
    <name evidence="2" type="ORF">CYCCA115_LOCUS21494</name>
</gene>
<feature type="compositionally biased region" description="Polar residues" evidence="1">
    <location>
        <begin position="329"/>
        <end position="340"/>
    </location>
</feature>
<feature type="compositionally biased region" description="Polar residues" evidence="1">
    <location>
        <begin position="1"/>
        <end position="14"/>
    </location>
</feature>
<evidence type="ECO:0000256" key="1">
    <source>
        <dbReference type="SAM" id="MobiDB-lite"/>
    </source>
</evidence>
<feature type="compositionally biased region" description="Polar residues" evidence="1">
    <location>
        <begin position="246"/>
        <end position="274"/>
    </location>
</feature>
<evidence type="ECO:0000313" key="2">
    <source>
        <dbReference type="EMBL" id="CAJ1965907.1"/>
    </source>
</evidence>
<feature type="compositionally biased region" description="Basic residues" evidence="1">
    <location>
        <begin position="40"/>
        <end position="51"/>
    </location>
</feature>
<feature type="compositionally biased region" description="Polar residues" evidence="1">
    <location>
        <begin position="220"/>
        <end position="231"/>
    </location>
</feature>
<organism evidence="2 3">
    <name type="scientific">Cylindrotheca closterium</name>
    <dbReference type="NCBI Taxonomy" id="2856"/>
    <lineage>
        <taxon>Eukaryota</taxon>
        <taxon>Sar</taxon>
        <taxon>Stramenopiles</taxon>
        <taxon>Ochrophyta</taxon>
        <taxon>Bacillariophyta</taxon>
        <taxon>Bacillariophyceae</taxon>
        <taxon>Bacillariophycidae</taxon>
        <taxon>Bacillariales</taxon>
        <taxon>Bacillariaceae</taxon>
        <taxon>Cylindrotheca</taxon>
    </lineage>
</organism>
<feature type="compositionally biased region" description="Polar residues" evidence="1">
    <location>
        <begin position="63"/>
        <end position="75"/>
    </location>
</feature>
<feature type="region of interest" description="Disordered" evidence="1">
    <location>
        <begin position="453"/>
        <end position="536"/>
    </location>
</feature>
<feature type="compositionally biased region" description="Basic and acidic residues" evidence="1">
    <location>
        <begin position="202"/>
        <end position="219"/>
    </location>
</feature>
<dbReference type="EMBL" id="CAKOGP040002236">
    <property type="protein sequence ID" value="CAJ1965907.1"/>
    <property type="molecule type" value="Genomic_DNA"/>
</dbReference>
<feature type="region of interest" description="Disordered" evidence="1">
    <location>
        <begin position="1"/>
        <end position="124"/>
    </location>
</feature>
<dbReference type="Proteomes" id="UP001295423">
    <property type="component" value="Unassembled WGS sequence"/>
</dbReference>